<gene>
    <name evidence="2" type="ORF">FA15DRAFT_121036</name>
</gene>
<feature type="compositionally biased region" description="Basic and acidic residues" evidence="1">
    <location>
        <begin position="1"/>
        <end position="11"/>
    </location>
</feature>
<name>A0A5C3L580_COPMA</name>
<reference evidence="2 3" key="1">
    <citation type="journal article" date="2019" name="Nat. Ecol. Evol.">
        <title>Megaphylogeny resolves global patterns of mushroom evolution.</title>
        <authorList>
            <person name="Varga T."/>
            <person name="Krizsan K."/>
            <person name="Foldi C."/>
            <person name="Dima B."/>
            <person name="Sanchez-Garcia M."/>
            <person name="Sanchez-Ramirez S."/>
            <person name="Szollosi G.J."/>
            <person name="Szarkandi J.G."/>
            <person name="Papp V."/>
            <person name="Albert L."/>
            <person name="Andreopoulos W."/>
            <person name="Angelini C."/>
            <person name="Antonin V."/>
            <person name="Barry K.W."/>
            <person name="Bougher N.L."/>
            <person name="Buchanan P."/>
            <person name="Buyck B."/>
            <person name="Bense V."/>
            <person name="Catcheside P."/>
            <person name="Chovatia M."/>
            <person name="Cooper J."/>
            <person name="Damon W."/>
            <person name="Desjardin D."/>
            <person name="Finy P."/>
            <person name="Geml J."/>
            <person name="Haridas S."/>
            <person name="Hughes K."/>
            <person name="Justo A."/>
            <person name="Karasinski D."/>
            <person name="Kautmanova I."/>
            <person name="Kiss B."/>
            <person name="Kocsube S."/>
            <person name="Kotiranta H."/>
            <person name="LaButti K.M."/>
            <person name="Lechner B.E."/>
            <person name="Liimatainen K."/>
            <person name="Lipzen A."/>
            <person name="Lukacs Z."/>
            <person name="Mihaltcheva S."/>
            <person name="Morgado L.N."/>
            <person name="Niskanen T."/>
            <person name="Noordeloos M.E."/>
            <person name="Ohm R.A."/>
            <person name="Ortiz-Santana B."/>
            <person name="Ovrebo C."/>
            <person name="Racz N."/>
            <person name="Riley R."/>
            <person name="Savchenko A."/>
            <person name="Shiryaev A."/>
            <person name="Soop K."/>
            <person name="Spirin V."/>
            <person name="Szebenyi C."/>
            <person name="Tomsovsky M."/>
            <person name="Tulloss R.E."/>
            <person name="Uehling J."/>
            <person name="Grigoriev I.V."/>
            <person name="Vagvolgyi C."/>
            <person name="Papp T."/>
            <person name="Martin F.M."/>
            <person name="Miettinen O."/>
            <person name="Hibbett D.S."/>
            <person name="Nagy L.G."/>
        </authorList>
    </citation>
    <scope>NUCLEOTIDE SEQUENCE [LARGE SCALE GENOMIC DNA]</scope>
    <source>
        <strain evidence="2 3">CBS 121175</strain>
    </source>
</reference>
<feature type="region of interest" description="Disordered" evidence="1">
    <location>
        <begin position="1"/>
        <end position="32"/>
    </location>
</feature>
<organism evidence="2 3">
    <name type="scientific">Coprinopsis marcescibilis</name>
    <name type="common">Agaric fungus</name>
    <name type="synonym">Psathyrella marcescibilis</name>
    <dbReference type="NCBI Taxonomy" id="230819"/>
    <lineage>
        <taxon>Eukaryota</taxon>
        <taxon>Fungi</taxon>
        <taxon>Dikarya</taxon>
        <taxon>Basidiomycota</taxon>
        <taxon>Agaricomycotina</taxon>
        <taxon>Agaricomycetes</taxon>
        <taxon>Agaricomycetidae</taxon>
        <taxon>Agaricales</taxon>
        <taxon>Agaricineae</taxon>
        <taxon>Psathyrellaceae</taxon>
        <taxon>Coprinopsis</taxon>
    </lineage>
</organism>
<dbReference type="EMBL" id="ML210160">
    <property type="protein sequence ID" value="TFK27947.1"/>
    <property type="molecule type" value="Genomic_DNA"/>
</dbReference>
<feature type="compositionally biased region" description="Basic residues" evidence="1">
    <location>
        <begin position="12"/>
        <end position="27"/>
    </location>
</feature>
<keyword evidence="3" id="KW-1185">Reference proteome</keyword>
<evidence type="ECO:0000313" key="3">
    <source>
        <dbReference type="Proteomes" id="UP000307440"/>
    </source>
</evidence>
<evidence type="ECO:0000313" key="2">
    <source>
        <dbReference type="EMBL" id="TFK27947.1"/>
    </source>
</evidence>
<sequence length="151" mass="17521">MPGMCRRDAFPRRGRPRLRSPRNHFKRPSPTAPKQWSLQIITFCNFCWNQHFVFIHVDPPSIRSCHSQQRSHISRCLIIFIWAPHIERRAPWEVQGVGKSPTVAPQTRQRYCDARANPSQRPPEIFPSSTLLSPPLAFPGAAGYFLQVQFY</sequence>
<dbReference type="Proteomes" id="UP000307440">
    <property type="component" value="Unassembled WGS sequence"/>
</dbReference>
<protein>
    <submittedName>
        <fullName evidence="2">Uncharacterized protein</fullName>
    </submittedName>
</protein>
<evidence type="ECO:0000256" key="1">
    <source>
        <dbReference type="SAM" id="MobiDB-lite"/>
    </source>
</evidence>
<proteinExistence type="predicted"/>
<accession>A0A5C3L580</accession>
<dbReference type="AlphaFoldDB" id="A0A5C3L580"/>